<dbReference type="EMBL" id="CP002830">
    <property type="protein sequence ID" value="AEI65550.1"/>
    <property type="molecule type" value="Genomic_DNA"/>
</dbReference>
<evidence type="ECO:0000313" key="2">
    <source>
        <dbReference type="Proteomes" id="UP000000488"/>
    </source>
</evidence>
<dbReference type="Proteomes" id="UP000000488">
    <property type="component" value="Chromosome"/>
</dbReference>
<protein>
    <submittedName>
        <fullName evidence="1">Protein kinase</fullName>
    </submittedName>
</protein>
<accession>F8CRK5</accession>
<name>F8CRK5_MYXFH</name>
<dbReference type="AlphaFoldDB" id="F8CRK5"/>
<dbReference type="HOGENOM" id="CLU_979016_0_0_7"/>
<reference evidence="1 2" key="1">
    <citation type="journal article" date="2011" name="J. Bacteriol.">
        <title>Genome sequence of the halotolerant marine bacterium Myxococcus fulvus HW-1.</title>
        <authorList>
            <person name="Li Z.F."/>
            <person name="Li X."/>
            <person name="Liu H."/>
            <person name="Liu X."/>
            <person name="Han K."/>
            <person name="Wu Z.H."/>
            <person name="Hu W."/>
            <person name="Li F.F."/>
            <person name="Li Y.Z."/>
        </authorList>
    </citation>
    <scope>NUCLEOTIDE SEQUENCE [LARGE SCALE GENOMIC DNA]</scope>
    <source>
        <strain evidence="2">ATCC BAA-855 / HW-1</strain>
    </source>
</reference>
<dbReference type="GO" id="GO:0016301">
    <property type="term" value="F:kinase activity"/>
    <property type="evidence" value="ECO:0007669"/>
    <property type="project" value="UniProtKB-KW"/>
</dbReference>
<organism evidence="1 2">
    <name type="scientific">Myxococcus fulvus (strain ATCC BAA-855 / HW-1)</name>
    <dbReference type="NCBI Taxonomy" id="483219"/>
    <lineage>
        <taxon>Bacteria</taxon>
        <taxon>Pseudomonadati</taxon>
        <taxon>Myxococcota</taxon>
        <taxon>Myxococcia</taxon>
        <taxon>Myxococcales</taxon>
        <taxon>Cystobacterineae</taxon>
        <taxon>Myxococcaceae</taxon>
        <taxon>Myxococcus</taxon>
    </lineage>
</organism>
<proteinExistence type="predicted"/>
<dbReference type="eggNOG" id="COG0515">
    <property type="taxonomic scope" value="Bacteria"/>
</dbReference>
<keyword evidence="1" id="KW-0808">Transferase</keyword>
<dbReference type="KEGG" id="mfu:LILAB_18240"/>
<gene>
    <name evidence="1" type="ordered locus">LILAB_18240</name>
</gene>
<evidence type="ECO:0000313" key="1">
    <source>
        <dbReference type="EMBL" id="AEI65550.1"/>
    </source>
</evidence>
<sequence>MGRCVARGTELGDAYLAHNVRTGNPSFVFRPTDEHLDGNSPCAWSARVGSAQGRATFEVLSATAPVSVSAAELCEEMAVTMRDVSGVLESLLRSPNVLDHLLTPPPSRLKRWWLRTKRRTTQLVSRHGKNAALGLLAGGYVLGGGYLGASYLLTTRRDAPPPQPGQHLALALPAPEQEEAALTSGIAKAALESPETGVYDVGGIVPAPMMLARDMPAGPFKNHKRPPCRGSQKDINGGCWIATEEKPDCPDDQFEHKGKCWVPVLVPPNGATGEPRSISR</sequence>
<keyword evidence="1" id="KW-0418">Kinase</keyword>